<organism evidence="1 2">
    <name type="scientific">Candidatus Desulfacyla euxinica</name>
    <dbReference type="NCBI Taxonomy" id="2841693"/>
    <lineage>
        <taxon>Bacteria</taxon>
        <taxon>Deltaproteobacteria</taxon>
        <taxon>Candidatus Desulfacyla</taxon>
    </lineage>
</organism>
<dbReference type="AlphaFoldDB" id="A0A8J6N0L7"/>
<sequence>MVKYHLEQLYHRYNSRQWVHPDPLEYLYDYPDLKDRETVGIIASSLAYGRVAQILKSVSSILKELGSSPHAFLKSSSNRSLHKIFSNFKHRFSTGEEVALMLMGIKRVIRQYGSLGACFSDKYNEGDETVLPGLTSFVDELTYPFKDRTNSLIPLPQKGSACKKLNLFLRWMVREDRVDPGGWNKVPSSKLIIPLDTHMHRISLLLNLTNRKNANMRTAIEITRAFRKIEPDDPIRYDFALTRLGIRKDEDMGGFLDRCGVINA</sequence>
<gene>
    <name evidence="1" type="ORF">H8E19_09605</name>
</gene>
<dbReference type="Pfam" id="PF09674">
    <property type="entry name" value="DUF2400"/>
    <property type="match status" value="1"/>
</dbReference>
<dbReference type="EMBL" id="JACNJD010000222">
    <property type="protein sequence ID" value="MBC8177646.1"/>
    <property type="molecule type" value="Genomic_DNA"/>
</dbReference>
<dbReference type="Proteomes" id="UP000650524">
    <property type="component" value="Unassembled WGS sequence"/>
</dbReference>
<protein>
    <submittedName>
        <fullName evidence="1">TIGR02757 family protein</fullName>
    </submittedName>
</protein>
<name>A0A8J6N0L7_9DELT</name>
<evidence type="ECO:0000313" key="2">
    <source>
        <dbReference type="Proteomes" id="UP000650524"/>
    </source>
</evidence>
<dbReference type="NCBIfam" id="TIGR02757">
    <property type="entry name" value="TIGR02757 family protein"/>
    <property type="match status" value="1"/>
</dbReference>
<evidence type="ECO:0000313" key="1">
    <source>
        <dbReference type="EMBL" id="MBC8177646.1"/>
    </source>
</evidence>
<dbReference type="InterPro" id="IPR011257">
    <property type="entry name" value="DNA_glycosylase"/>
</dbReference>
<dbReference type="GO" id="GO:0006281">
    <property type="term" value="P:DNA repair"/>
    <property type="evidence" value="ECO:0007669"/>
    <property type="project" value="InterPro"/>
</dbReference>
<comment type="caution">
    <text evidence="1">The sequence shown here is derived from an EMBL/GenBank/DDBJ whole genome shotgun (WGS) entry which is preliminary data.</text>
</comment>
<accession>A0A8J6N0L7</accession>
<dbReference type="SUPFAM" id="SSF48150">
    <property type="entry name" value="DNA-glycosylase"/>
    <property type="match status" value="1"/>
</dbReference>
<reference evidence="1 2" key="1">
    <citation type="submission" date="2020-08" db="EMBL/GenBank/DDBJ databases">
        <title>Bridging the membrane lipid divide: bacteria of the FCB group superphylum have the potential to synthesize archaeal ether lipids.</title>
        <authorList>
            <person name="Villanueva L."/>
            <person name="Von Meijenfeldt F.A.B."/>
            <person name="Westbye A.B."/>
            <person name="Yadav S."/>
            <person name="Hopmans E.C."/>
            <person name="Dutilh B.E."/>
            <person name="Sinninghe Damste J.S."/>
        </authorList>
    </citation>
    <scope>NUCLEOTIDE SEQUENCE [LARGE SCALE GENOMIC DNA]</scope>
    <source>
        <strain evidence="1">NIOZ-UU27</strain>
    </source>
</reference>
<dbReference type="InterPro" id="IPR014127">
    <property type="entry name" value="CHP02757"/>
</dbReference>
<proteinExistence type="predicted"/>
<dbReference type="GO" id="GO:0003824">
    <property type="term" value="F:catalytic activity"/>
    <property type="evidence" value="ECO:0007669"/>
    <property type="project" value="InterPro"/>
</dbReference>